<accession>A0A0A1W8T0</accession>
<name>A0A0A1W8T0_9SPHN</name>
<organism evidence="1 2">
    <name type="scientific">Sphingomonas parapaucimobilis NBRC 15100</name>
    <dbReference type="NCBI Taxonomy" id="1219049"/>
    <lineage>
        <taxon>Bacteria</taxon>
        <taxon>Pseudomonadati</taxon>
        <taxon>Pseudomonadota</taxon>
        <taxon>Alphaproteobacteria</taxon>
        <taxon>Sphingomonadales</taxon>
        <taxon>Sphingomonadaceae</taxon>
        <taxon>Sphingomonas</taxon>
    </lineage>
</organism>
<sequence>MGTTSLQIGYIEKPLRTAAWPRLREMLTPALKTGNLSWREIVDGLSSDDMRVVAIRKGGDPDLLACAVVRSALTPDGEALEIVAAAGSQYRVWAAWGLNALQQAARNAGMSGVQFTGRKGWQRVFPQIAVAGDIMKVPA</sequence>
<proteinExistence type="predicted"/>
<comment type="caution">
    <text evidence="1">The sequence shown here is derived from an EMBL/GenBank/DDBJ whole genome shotgun (WGS) entry which is preliminary data.</text>
</comment>
<evidence type="ECO:0000313" key="2">
    <source>
        <dbReference type="Proteomes" id="UP000032305"/>
    </source>
</evidence>
<dbReference type="Proteomes" id="UP000032305">
    <property type="component" value="Unassembled WGS sequence"/>
</dbReference>
<keyword evidence="2" id="KW-1185">Reference proteome</keyword>
<dbReference type="EMBL" id="BBPI01000068">
    <property type="protein sequence ID" value="GAM01743.1"/>
    <property type="molecule type" value="Genomic_DNA"/>
</dbReference>
<dbReference type="RefSeq" id="WP_042488936.1">
    <property type="nucleotide sequence ID" value="NZ_BBPI01000068.1"/>
</dbReference>
<dbReference type="eggNOG" id="ENOG5033EPZ">
    <property type="taxonomic scope" value="Bacteria"/>
</dbReference>
<gene>
    <name evidence="1" type="ORF">SP5_068_01110</name>
</gene>
<reference evidence="1 2" key="1">
    <citation type="submission" date="2014-11" db="EMBL/GenBank/DDBJ databases">
        <title>Whole genome shotgun sequence of Sphingomonas parapaucimobilis NBRC 15100.</title>
        <authorList>
            <person name="Katano-Makiyama Y."/>
            <person name="Hosoyama A."/>
            <person name="Hashimoto M."/>
            <person name="Hosoyama Y."/>
            <person name="Noguchi M."/>
            <person name="Numata M."/>
            <person name="Tsuchikane K."/>
            <person name="Hirakata S."/>
            <person name="Uohara A."/>
            <person name="Shimodaira J."/>
            <person name="Ohji S."/>
            <person name="Ichikawa N."/>
            <person name="Kimura A."/>
            <person name="Yamazoe A."/>
            <person name="Fujita N."/>
        </authorList>
    </citation>
    <scope>NUCLEOTIDE SEQUENCE [LARGE SCALE GENOMIC DNA]</scope>
    <source>
        <strain evidence="1 2">NBRC 15100</strain>
    </source>
</reference>
<dbReference type="AlphaFoldDB" id="A0A0A1W8T0"/>
<protein>
    <submittedName>
        <fullName evidence="1">Uncharacterized protein</fullName>
    </submittedName>
</protein>
<evidence type="ECO:0000313" key="1">
    <source>
        <dbReference type="EMBL" id="GAM01743.1"/>
    </source>
</evidence>